<evidence type="ECO:0000259" key="8">
    <source>
        <dbReference type="Pfam" id="PF00155"/>
    </source>
</evidence>
<keyword evidence="6" id="KW-0663">Pyridoxal phosphate</keyword>
<evidence type="ECO:0000256" key="4">
    <source>
        <dbReference type="ARBA" id="ARBA00022576"/>
    </source>
</evidence>
<dbReference type="PANTHER" id="PTHR46383:SF2">
    <property type="entry name" value="AMINOTRANSFERASE"/>
    <property type="match status" value="1"/>
</dbReference>
<dbReference type="InterPro" id="IPR004839">
    <property type="entry name" value="Aminotransferase_I/II_large"/>
</dbReference>
<comment type="cofactor">
    <cofactor evidence="1">
        <name>pyridoxal 5'-phosphate</name>
        <dbReference type="ChEBI" id="CHEBI:597326"/>
    </cofactor>
</comment>
<dbReference type="Pfam" id="PF00155">
    <property type="entry name" value="Aminotran_1_2"/>
    <property type="match status" value="1"/>
</dbReference>
<keyword evidence="4 9" id="KW-0032">Aminotransferase</keyword>
<name>A0ABR9CTL3_9HYPH</name>
<evidence type="ECO:0000256" key="3">
    <source>
        <dbReference type="ARBA" id="ARBA00012753"/>
    </source>
</evidence>
<evidence type="ECO:0000256" key="2">
    <source>
        <dbReference type="ARBA" id="ARBA00007441"/>
    </source>
</evidence>
<sequence length="393" mass="42706">MSDRNRPRQKLHASNRSAVAPFLAMDVLSQAAALEAQGRRIIHMEVGQPAAPASATALTAARVALEHGRLGYTEAKGRADVRQRLARHYRETYGVEVHPDRIMLTTGSSAGFNLAFLAAFDPGDRIVLTSPGYPAYRNILKALGLVPVEVEVGEDTRWSLTPELIAKAQADGPVKGVLVASPANPTGTMMTPDALADLVRYCDDEGIWFISDEIYHGLVYEGRQETALTASSQAIIINSFSKYYCMTGWRIGWMVLPEVLVRPTERIAQSLYISPPDLSQIAAAAALDGTEELETVKAGYAENRKLLLEGLPRLGFNKLLPVDGAFYIYADTSAFSSDSLAFTKAMLTEAGVAATPGADFDLTRGASYTRFSFAGSNQDMQQALLQLGEWLKR</sequence>
<reference evidence="10" key="1">
    <citation type="submission" date="2020-09" db="EMBL/GenBank/DDBJ databases">
        <title>The genome sequence of strain Labrenzia suaedae 4C16A.</title>
        <authorList>
            <person name="Liu Y."/>
        </authorList>
    </citation>
    <scope>NUCLEOTIDE SEQUENCE [LARGE SCALE GENOMIC DNA]</scope>
    <source>
        <strain evidence="10">4C16A</strain>
    </source>
</reference>
<gene>
    <name evidence="9" type="ORF">IG616_21990</name>
</gene>
<dbReference type="PRINTS" id="PR00753">
    <property type="entry name" value="ACCSYNTHASE"/>
</dbReference>
<comment type="similarity">
    <text evidence="2">Belongs to the class-I pyridoxal-phosphate-dependent aminotransferase family.</text>
</comment>
<keyword evidence="10" id="KW-1185">Reference proteome</keyword>
<feature type="domain" description="Aminotransferase class I/classII large" evidence="8">
    <location>
        <begin position="42"/>
        <end position="384"/>
    </location>
</feature>
<evidence type="ECO:0000256" key="6">
    <source>
        <dbReference type="ARBA" id="ARBA00022898"/>
    </source>
</evidence>
<dbReference type="RefSeq" id="WP_192150974.1">
    <property type="nucleotide sequence ID" value="NZ_JACYXI010000023.1"/>
</dbReference>
<dbReference type="CDD" id="cd00609">
    <property type="entry name" value="AAT_like"/>
    <property type="match status" value="1"/>
</dbReference>
<dbReference type="GO" id="GO:0008483">
    <property type="term" value="F:transaminase activity"/>
    <property type="evidence" value="ECO:0007669"/>
    <property type="project" value="UniProtKB-KW"/>
</dbReference>
<evidence type="ECO:0000256" key="5">
    <source>
        <dbReference type="ARBA" id="ARBA00022679"/>
    </source>
</evidence>
<dbReference type="Proteomes" id="UP000632063">
    <property type="component" value="Unassembled WGS sequence"/>
</dbReference>
<comment type="caution">
    <text evidence="9">The sequence shown here is derived from an EMBL/GenBank/DDBJ whole genome shotgun (WGS) entry which is preliminary data.</text>
</comment>
<organism evidence="9 10">
    <name type="scientific">Roseibium litorale</name>
    <dbReference type="NCBI Taxonomy" id="2803841"/>
    <lineage>
        <taxon>Bacteria</taxon>
        <taxon>Pseudomonadati</taxon>
        <taxon>Pseudomonadota</taxon>
        <taxon>Alphaproteobacteria</taxon>
        <taxon>Hyphomicrobiales</taxon>
        <taxon>Stappiaceae</taxon>
        <taxon>Roseibium</taxon>
    </lineage>
</organism>
<dbReference type="EMBL" id="JACYXI010000023">
    <property type="protein sequence ID" value="MBD8894226.1"/>
    <property type="molecule type" value="Genomic_DNA"/>
</dbReference>
<dbReference type="InterPro" id="IPR015421">
    <property type="entry name" value="PyrdxlP-dep_Trfase_major"/>
</dbReference>
<evidence type="ECO:0000256" key="7">
    <source>
        <dbReference type="ARBA" id="ARBA00049185"/>
    </source>
</evidence>
<dbReference type="EC" id="2.6.1.1" evidence="3"/>
<protein>
    <recommendedName>
        <fullName evidence="3">aspartate transaminase</fullName>
        <ecNumber evidence="3">2.6.1.1</ecNumber>
    </recommendedName>
</protein>
<evidence type="ECO:0000256" key="1">
    <source>
        <dbReference type="ARBA" id="ARBA00001933"/>
    </source>
</evidence>
<dbReference type="Gene3D" id="3.40.640.10">
    <property type="entry name" value="Type I PLP-dependent aspartate aminotransferase-like (Major domain)"/>
    <property type="match status" value="1"/>
</dbReference>
<reference evidence="9 10" key="2">
    <citation type="journal article" date="2021" name="Int. J. Syst. Evol. Microbiol.">
        <title>Roseibium litorale sp. nov., isolated from a tidal flat sediment and proposal for the reclassification of Labrenzia polysiphoniae as Roseibium polysiphoniae comb. nov.</title>
        <authorList>
            <person name="Liu Y."/>
            <person name="Pei T."/>
            <person name="Du J."/>
            <person name="Chao M."/>
            <person name="Deng M.R."/>
            <person name="Zhu H."/>
        </authorList>
    </citation>
    <scope>NUCLEOTIDE SEQUENCE [LARGE SCALE GENOMIC DNA]</scope>
    <source>
        <strain evidence="9 10">4C16A</strain>
    </source>
</reference>
<evidence type="ECO:0000313" key="10">
    <source>
        <dbReference type="Proteomes" id="UP000632063"/>
    </source>
</evidence>
<keyword evidence="5" id="KW-0808">Transferase</keyword>
<evidence type="ECO:0000313" key="9">
    <source>
        <dbReference type="EMBL" id="MBD8894226.1"/>
    </source>
</evidence>
<dbReference type="InterPro" id="IPR015424">
    <property type="entry name" value="PyrdxlP-dep_Trfase"/>
</dbReference>
<proteinExistence type="inferred from homology"/>
<accession>A0ABR9CTL3</accession>
<dbReference type="PANTHER" id="PTHR46383">
    <property type="entry name" value="ASPARTATE AMINOTRANSFERASE"/>
    <property type="match status" value="1"/>
</dbReference>
<dbReference type="InterPro" id="IPR050596">
    <property type="entry name" value="AspAT/PAT-like"/>
</dbReference>
<comment type="catalytic activity">
    <reaction evidence="7">
        <text>L-aspartate + 2-oxoglutarate = oxaloacetate + L-glutamate</text>
        <dbReference type="Rhea" id="RHEA:21824"/>
        <dbReference type="ChEBI" id="CHEBI:16452"/>
        <dbReference type="ChEBI" id="CHEBI:16810"/>
        <dbReference type="ChEBI" id="CHEBI:29985"/>
        <dbReference type="ChEBI" id="CHEBI:29991"/>
        <dbReference type="EC" id="2.6.1.1"/>
    </reaction>
</comment>
<dbReference type="SUPFAM" id="SSF53383">
    <property type="entry name" value="PLP-dependent transferases"/>
    <property type="match status" value="1"/>
</dbReference>